<keyword evidence="12 19" id="KW-0133">Cell shape</keyword>
<dbReference type="InterPro" id="IPR016169">
    <property type="entry name" value="FAD-bd_PCMH_sub2"/>
</dbReference>
<keyword evidence="15 19" id="KW-0131">Cell cycle</keyword>
<dbReference type="PANTHER" id="PTHR21071:SF4">
    <property type="entry name" value="UDP-N-ACETYLENOLPYRUVOYLGLUCOSAMINE REDUCTASE"/>
    <property type="match status" value="1"/>
</dbReference>
<comment type="catalytic activity">
    <reaction evidence="18 19">
        <text>UDP-N-acetyl-alpha-D-muramate + NADP(+) = UDP-N-acetyl-3-O-(1-carboxyvinyl)-alpha-D-glucosamine + NADPH + H(+)</text>
        <dbReference type="Rhea" id="RHEA:12248"/>
        <dbReference type="ChEBI" id="CHEBI:15378"/>
        <dbReference type="ChEBI" id="CHEBI:57783"/>
        <dbReference type="ChEBI" id="CHEBI:58349"/>
        <dbReference type="ChEBI" id="CHEBI:68483"/>
        <dbReference type="ChEBI" id="CHEBI:70757"/>
        <dbReference type="EC" id="1.3.1.98"/>
    </reaction>
</comment>
<evidence type="ECO:0000256" key="19">
    <source>
        <dbReference type="HAMAP-Rule" id="MF_00037"/>
    </source>
</evidence>
<evidence type="ECO:0000313" key="22">
    <source>
        <dbReference type="Proteomes" id="UP000317238"/>
    </source>
</evidence>
<comment type="function">
    <text evidence="2 19">Cell wall formation.</text>
</comment>
<dbReference type="InterPro" id="IPR036635">
    <property type="entry name" value="MurB_C_sf"/>
</dbReference>
<comment type="similarity">
    <text evidence="19">Belongs to the MurB family.</text>
</comment>
<dbReference type="Gene3D" id="3.30.43.10">
    <property type="entry name" value="Uridine Diphospho-n-acetylenolpyruvylglucosamine Reductase, domain 2"/>
    <property type="match status" value="1"/>
</dbReference>
<organism evidence="21 22">
    <name type="scientific">Crateriforma conspicua</name>
    <dbReference type="NCBI Taxonomy" id="2527996"/>
    <lineage>
        <taxon>Bacteria</taxon>
        <taxon>Pseudomonadati</taxon>
        <taxon>Planctomycetota</taxon>
        <taxon>Planctomycetia</taxon>
        <taxon>Planctomycetales</taxon>
        <taxon>Planctomycetaceae</taxon>
        <taxon>Crateriforma</taxon>
    </lineage>
</organism>
<evidence type="ECO:0000256" key="17">
    <source>
        <dbReference type="ARBA" id="ARBA00031026"/>
    </source>
</evidence>
<dbReference type="InterPro" id="IPR016167">
    <property type="entry name" value="FAD-bd_PCMH_sub1"/>
</dbReference>
<dbReference type="InterPro" id="IPR036318">
    <property type="entry name" value="FAD-bd_PCMH-like_sf"/>
</dbReference>
<evidence type="ECO:0000256" key="2">
    <source>
        <dbReference type="ARBA" id="ARBA00003921"/>
    </source>
</evidence>
<dbReference type="GO" id="GO:0071949">
    <property type="term" value="F:FAD binding"/>
    <property type="evidence" value="ECO:0007669"/>
    <property type="project" value="InterPro"/>
</dbReference>
<evidence type="ECO:0000256" key="6">
    <source>
        <dbReference type="ARBA" id="ARBA00015188"/>
    </source>
</evidence>
<comment type="caution">
    <text evidence="21">The sequence shown here is derived from an EMBL/GenBank/DDBJ whole genome shotgun (WGS) entry which is preliminary data.</text>
</comment>
<dbReference type="GO" id="GO:0071555">
    <property type="term" value="P:cell wall organization"/>
    <property type="evidence" value="ECO:0007669"/>
    <property type="project" value="UniProtKB-KW"/>
</dbReference>
<evidence type="ECO:0000256" key="15">
    <source>
        <dbReference type="ARBA" id="ARBA00023306"/>
    </source>
</evidence>
<protein>
    <recommendedName>
        <fullName evidence="6 19">UDP-N-acetylenolpyruvoylglucosamine reductase</fullName>
        <ecNumber evidence="5 19">1.3.1.98</ecNumber>
    </recommendedName>
    <alternativeName>
        <fullName evidence="17 19">UDP-N-acetylmuramate dehydrogenase</fullName>
    </alternativeName>
</protein>
<proteinExistence type="inferred from homology"/>
<comment type="cofactor">
    <cofactor evidence="1 19">
        <name>FAD</name>
        <dbReference type="ChEBI" id="CHEBI:57692"/>
    </cofactor>
</comment>
<gene>
    <name evidence="19 21" type="primary">murB</name>
    <name evidence="21" type="ORF">Pan14r_19770</name>
</gene>
<sequence length="334" mass="35486">MTAGSHSLVSMVWNDEYLNDRVGATATSHSPPTDAMEAEAKGMNFPDELSHLVRTDEPLGPLVWLGIGGPARFFAEPLDWDQFAQLYSFAVAEGMAVRVLGSGSNVLVREAGFDGLVLSMAAAPTSELRIDGNRLVAGAGAKLSNAVIKSVGAGLAGLEHLIGIPGTVGGGVIGNASAGGRDLGSAVAEISVLDSTGTRRSISQEDAGFGHRKTSLVGQIVCEVTFQLEPSDITALNKRMQKLWISRNSQRPSQHSRIAMPFVDPDGISADELIQNVGLAGIREGDVSLDSRQPNYLIAHEGATSEQCVRLIDRIREQVHLQTGVDLQLNLQIW</sequence>
<comment type="subcellular location">
    <subcellularLocation>
        <location evidence="3 19">Cytoplasm</location>
    </subcellularLocation>
</comment>
<dbReference type="GO" id="GO:0008360">
    <property type="term" value="P:regulation of cell shape"/>
    <property type="evidence" value="ECO:0007669"/>
    <property type="project" value="UniProtKB-KW"/>
</dbReference>
<evidence type="ECO:0000256" key="1">
    <source>
        <dbReference type="ARBA" id="ARBA00001974"/>
    </source>
</evidence>
<dbReference type="GO" id="GO:0009252">
    <property type="term" value="P:peptidoglycan biosynthetic process"/>
    <property type="evidence" value="ECO:0007669"/>
    <property type="project" value="UniProtKB-UniRule"/>
</dbReference>
<dbReference type="InterPro" id="IPR011601">
    <property type="entry name" value="MurB_C"/>
</dbReference>
<dbReference type="EC" id="1.3.1.98" evidence="5 19"/>
<dbReference type="UniPathway" id="UPA00219"/>
<evidence type="ECO:0000256" key="10">
    <source>
        <dbReference type="ARBA" id="ARBA00022827"/>
    </source>
</evidence>
<dbReference type="Gene3D" id="3.30.465.10">
    <property type="match status" value="1"/>
</dbReference>
<keyword evidence="9 19" id="KW-0285">Flavoprotein</keyword>
<keyword evidence="11 19" id="KW-0521">NADP</keyword>
<name>A0A5C5Y1P8_9PLAN</name>
<keyword evidence="16 19" id="KW-0961">Cell wall biogenesis/degradation</keyword>
<evidence type="ECO:0000256" key="9">
    <source>
        <dbReference type="ARBA" id="ARBA00022630"/>
    </source>
</evidence>
<dbReference type="Pfam" id="PF01565">
    <property type="entry name" value="FAD_binding_4"/>
    <property type="match status" value="1"/>
</dbReference>
<dbReference type="InterPro" id="IPR016166">
    <property type="entry name" value="FAD-bd_PCMH"/>
</dbReference>
<dbReference type="HAMAP" id="MF_00037">
    <property type="entry name" value="MurB"/>
    <property type="match status" value="1"/>
</dbReference>
<evidence type="ECO:0000256" key="16">
    <source>
        <dbReference type="ARBA" id="ARBA00023316"/>
    </source>
</evidence>
<keyword evidence="8 19" id="KW-0132">Cell division</keyword>
<dbReference type="GO" id="GO:0008762">
    <property type="term" value="F:UDP-N-acetylmuramate dehydrogenase activity"/>
    <property type="evidence" value="ECO:0007669"/>
    <property type="project" value="UniProtKB-UniRule"/>
</dbReference>
<evidence type="ECO:0000256" key="8">
    <source>
        <dbReference type="ARBA" id="ARBA00022618"/>
    </source>
</evidence>
<reference evidence="21 22" key="1">
    <citation type="submission" date="2019-02" db="EMBL/GenBank/DDBJ databases">
        <title>Deep-cultivation of Planctomycetes and their phenomic and genomic characterization uncovers novel biology.</title>
        <authorList>
            <person name="Wiegand S."/>
            <person name="Jogler M."/>
            <person name="Boedeker C."/>
            <person name="Pinto D."/>
            <person name="Vollmers J."/>
            <person name="Rivas-Marin E."/>
            <person name="Kohn T."/>
            <person name="Peeters S.H."/>
            <person name="Heuer A."/>
            <person name="Rast P."/>
            <person name="Oberbeckmann S."/>
            <person name="Bunk B."/>
            <person name="Jeske O."/>
            <person name="Meyerdierks A."/>
            <person name="Storesund J.E."/>
            <person name="Kallscheuer N."/>
            <person name="Luecker S."/>
            <person name="Lage O.M."/>
            <person name="Pohl T."/>
            <person name="Merkel B.J."/>
            <person name="Hornburger P."/>
            <person name="Mueller R.-W."/>
            <person name="Bruemmer F."/>
            <person name="Labrenz M."/>
            <person name="Spormann A.M."/>
            <person name="Op Den Camp H."/>
            <person name="Overmann J."/>
            <person name="Amann R."/>
            <person name="Jetten M.S.M."/>
            <person name="Mascher T."/>
            <person name="Medema M.H."/>
            <person name="Devos D.P."/>
            <person name="Kaster A.-K."/>
            <person name="Ovreas L."/>
            <person name="Rohde M."/>
            <person name="Galperin M.Y."/>
            <person name="Jogler C."/>
        </authorList>
    </citation>
    <scope>NUCLEOTIDE SEQUENCE [LARGE SCALE GENOMIC DNA]</scope>
    <source>
        <strain evidence="21 22">Pan14r</strain>
    </source>
</reference>
<comment type="caution">
    <text evidence="19">Lacks conserved residue(s) required for the propagation of feature annotation.</text>
</comment>
<dbReference type="Proteomes" id="UP000317238">
    <property type="component" value="Unassembled WGS sequence"/>
</dbReference>
<dbReference type="SUPFAM" id="SSF56194">
    <property type="entry name" value="Uridine diphospho-N-Acetylenolpyruvylglucosamine reductase, MurB, C-terminal domain"/>
    <property type="match status" value="1"/>
</dbReference>
<dbReference type="EMBL" id="SJPL01000001">
    <property type="protein sequence ID" value="TWT69686.1"/>
    <property type="molecule type" value="Genomic_DNA"/>
</dbReference>
<dbReference type="GO" id="GO:0005829">
    <property type="term" value="C:cytosol"/>
    <property type="evidence" value="ECO:0007669"/>
    <property type="project" value="TreeGrafter"/>
</dbReference>
<evidence type="ECO:0000256" key="5">
    <source>
        <dbReference type="ARBA" id="ARBA00012518"/>
    </source>
</evidence>
<keyword evidence="7 19" id="KW-0963">Cytoplasm</keyword>
<evidence type="ECO:0000256" key="4">
    <source>
        <dbReference type="ARBA" id="ARBA00004752"/>
    </source>
</evidence>
<dbReference type="InterPro" id="IPR003170">
    <property type="entry name" value="MurB"/>
</dbReference>
<evidence type="ECO:0000256" key="3">
    <source>
        <dbReference type="ARBA" id="ARBA00004496"/>
    </source>
</evidence>
<dbReference type="Pfam" id="PF02873">
    <property type="entry name" value="MurB_C"/>
    <property type="match status" value="1"/>
</dbReference>
<dbReference type="PROSITE" id="PS51387">
    <property type="entry name" value="FAD_PCMH"/>
    <property type="match status" value="1"/>
</dbReference>
<dbReference type="GO" id="GO:0051301">
    <property type="term" value="P:cell division"/>
    <property type="evidence" value="ECO:0007669"/>
    <property type="project" value="UniProtKB-KW"/>
</dbReference>
<keyword evidence="14 19" id="KW-0560">Oxidoreductase</keyword>
<evidence type="ECO:0000256" key="12">
    <source>
        <dbReference type="ARBA" id="ARBA00022960"/>
    </source>
</evidence>
<evidence type="ECO:0000256" key="11">
    <source>
        <dbReference type="ARBA" id="ARBA00022857"/>
    </source>
</evidence>
<keyword evidence="13 19" id="KW-0573">Peptidoglycan synthesis</keyword>
<dbReference type="InterPro" id="IPR006094">
    <property type="entry name" value="Oxid_FAD_bind_N"/>
</dbReference>
<feature type="domain" description="FAD-binding PCMH-type" evidence="20">
    <location>
        <begin position="66"/>
        <end position="231"/>
    </location>
</feature>
<evidence type="ECO:0000259" key="20">
    <source>
        <dbReference type="PROSITE" id="PS51387"/>
    </source>
</evidence>
<evidence type="ECO:0000256" key="13">
    <source>
        <dbReference type="ARBA" id="ARBA00022984"/>
    </source>
</evidence>
<evidence type="ECO:0000256" key="18">
    <source>
        <dbReference type="ARBA" id="ARBA00048914"/>
    </source>
</evidence>
<dbReference type="AlphaFoldDB" id="A0A5C5Y1P8"/>
<accession>A0A5C5Y1P8</accession>
<comment type="pathway">
    <text evidence="4 19">Cell wall biogenesis; peptidoglycan biosynthesis.</text>
</comment>
<dbReference type="PANTHER" id="PTHR21071">
    <property type="entry name" value="UDP-N-ACETYLENOLPYRUVOYLGLUCOSAMINE REDUCTASE"/>
    <property type="match status" value="1"/>
</dbReference>
<evidence type="ECO:0000256" key="14">
    <source>
        <dbReference type="ARBA" id="ARBA00023002"/>
    </source>
</evidence>
<evidence type="ECO:0000256" key="7">
    <source>
        <dbReference type="ARBA" id="ARBA00022490"/>
    </source>
</evidence>
<dbReference type="SUPFAM" id="SSF56176">
    <property type="entry name" value="FAD-binding/transporter-associated domain-like"/>
    <property type="match status" value="1"/>
</dbReference>
<keyword evidence="22" id="KW-1185">Reference proteome</keyword>
<keyword evidence="10 19" id="KW-0274">FAD</keyword>
<dbReference type="Gene3D" id="3.90.78.10">
    <property type="entry name" value="UDP-N-acetylenolpyruvoylglucosamine reductase, C-terminal domain"/>
    <property type="match status" value="1"/>
</dbReference>
<feature type="active site" evidence="19">
    <location>
        <position position="212"/>
    </location>
</feature>
<evidence type="ECO:0000313" key="21">
    <source>
        <dbReference type="EMBL" id="TWT69686.1"/>
    </source>
</evidence>